<dbReference type="InterPro" id="IPR003447">
    <property type="entry name" value="FEMABX"/>
</dbReference>
<dbReference type="PANTHER" id="PTHR36174">
    <property type="entry name" value="LIPID II:GLYCINE GLYCYLTRANSFERASE"/>
    <property type="match status" value="1"/>
</dbReference>
<evidence type="ECO:0000256" key="3">
    <source>
        <dbReference type="ARBA" id="ARBA00022960"/>
    </source>
</evidence>
<accession>A0ABW8U1A4</accession>
<dbReference type="PANTHER" id="PTHR36174:SF1">
    <property type="entry name" value="LIPID II:GLYCINE GLYCYLTRANSFERASE"/>
    <property type="match status" value="1"/>
</dbReference>
<evidence type="ECO:0000313" key="9">
    <source>
        <dbReference type="Proteomes" id="UP001623661"/>
    </source>
</evidence>
<evidence type="ECO:0000313" key="8">
    <source>
        <dbReference type="EMBL" id="MFL0269792.1"/>
    </source>
</evidence>
<keyword evidence="6" id="KW-0961">Cell wall biogenesis/degradation</keyword>
<dbReference type="PROSITE" id="PS51186">
    <property type="entry name" value="GNAT"/>
    <property type="match status" value="1"/>
</dbReference>
<sequence>MLKEADIRFLKEDEFVAWDEFVENSPQGSIFSKSYWLKAVSDEFKILVCRQNNKIIGGIALPSIYGKFYRNPKLTQKLGIILNADKGSKYCNSISKQMDIIEALIKNLPKFKLFDYSFSKNFTNFLPLLWNKFKVNIKYTYLIEDLTDLDKVYSGFDNDLKYEIKKAIKNNISIIENNSIDEFYEINKKTFERQNIEIPYSLEFLTKLDKIMDEKKSRKILFAKDESNKLIAAVYLIYDRNCTYYLMGGADPEYRNTGVQKLLIWEAIKFASKVSKTFDFEGSMIQNIEKGFREFGGTQTIIHNVYRSDIITEMFFYVAKKNRELIRKVFKV</sequence>
<dbReference type="EC" id="2.3.1.-" evidence="8"/>
<evidence type="ECO:0000256" key="1">
    <source>
        <dbReference type="ARBA" id="ARBA00009943"/>
    </source>
</evidence>
<dbReference type="GO" id="GO:0016746">
    <property type="term" value="F:acyltransferase activity"/>
    <property type="evidence" value="ECO:0007669"/>
    <property type="project" value="UniProtKB-KW"/>
</dbReference>
<dbReference type="RefSeq" id="WP_406766413.1">
    <property type="nucleotide sequence ID" value="NZ_JBJHZY010000004.1"/>
</dbReference>
<dbReference type="InterPro" id="IPR050644">
    <property type="entry name" value="PG_Glycine_Bridge_Synth"/>
</dbReference>
<keyword evidence="5 8" id="KW-0012">Acyltransferase</keyword>
<evidence type="ECO:0000256" key="6">
    <source>
        <dbReference type="ARBA" id="ARBA00023316"/>
    </source>
</evidence>
<dbReference type="InterPro" id="IPR000182">
    <property type="entry name" value="GNAT_dom"/>
</dbReference>
<evidence type="ECO:0000256" key="2">
    <source>
        <dbReference type="ARBA" id="ARBA00022679"/>
    </source>
</evidence>
<keyword evidence="4" id="KW-0573">Peptidoglycan synthesis</keyword>
<name>A0ABW8U1A4_9CLOT</name>
<protein>
    <submittedName>
        <fullName evidence="8">GNAT family N-acetyltransferase</fullName>
        <ecNumber evidence="8">2.3.1.-</ecNumber>
    </submittedName>
</protein>
<dbReference type="Proteomes" id="UP001623661">
    <property type="component" value="Unassembled WGS sequence"/>
</dbReference>
<evidence type="ECO:0000259" key="7">
    <source>
        <dbReference type="PROSITE" id="PS51186"/>
    </source>
</evidence>
<feature type="domain" description="N-acetyltransferase" evidence="7">
    <location>
        <begin position="170"/>
        <end position="324"/>
    </location>
</feature>
<dbReference type="InterPro" id="IPR016181">
    <property type="entry name" value="Acyl_CoA_acyltransferase"/>
</dbReference>
<keyword evidence="3" id="KW-0133">Cell shape</keyword>
<proteinExistence type="inferred from homology"/>
<evidence type="ECO:0000256" key="5">
    <source>
        <dbReference type="ARBA" id="ARBA00023315"/>
    </source>
</evidence>
<dbReference type="EMBL" id="JBJHZY010000004">
    <property type="protein sequence ID" value="MFL0269792.1"/>
    <property type="molecule type" value="Genomic_DNA"/>
</dbReference>
<comment type="caution">
    <text evidence="8">The sequence shown here is derived from an EMBL/GenBank/DDBJ whole genome shotgun (WGS) entry which is preliminary data.</text>
</comment>
<evidence type="ECO:0000256" key="4">
    <source>
        <dbReference type="ARBA" id="ARBA00022984"/>
    </source>
</evidence>
<comment type="similarity">
    <text evidence="1">Belongs to the FemABX family.</text>
</comment>
<dbReference type="Gene3D" id="3.40.630.30">
    <property type="match status" value="1"/>
</dbReference>
<keyword evidence="9" id="KW-1185">Reference proteome</keyword>
<dbReference type="Pfam" id="PF13480">
    <property type="entry name" value="Acetyltransf_6"/>
    <property type="match status" value="1"/>
</dbReference>
<gene>
    <name evidence="8" type="ORF">ACJDUH_17065</name>
</gene>
<dbReference type="InterPro" id="IPR038740">
    <property type="entry name" value="BioF2-like_GNAT_dom"/>
</dbReference>
<keyword evidence="2 8" id="KW-0808">Transferase</keyword>
<dbReference type="PROSITE" id="PS51191">
    <property type="entry name" value="FEMABX"/>
    <property type="match status" value="1"/>
</dbReference>
<dbReference type="SUPFAM" id="SSF55729">
    <property type="entry name" value="Acyl-CoA N-acyltransferases (Nat)"/>
    <property type="match status" value="1"/>
</dbReference>
<reference evidence="8 9" key="1">
    <citation type="submission" date="2024-11" db="EMBL/GenBank/DDBJ databases">
        <authorList>
            <person name="Heng Y.C."/>
            <person name="Lim A.C.H."/>
            <person name="Lee J.K.Y."/>
            <person name="Kittelmann S."/>
        </authorList>
    </citation>
    <scope>NUCLEOTIDE SEQUENCE [LARGE SCALE GENOMIC DNA]</scope>
    <source>
        <strain evidence="8 9">WILCCON 0202</strain>
    </source>
</reference>
<organism evidence="8 9">
    <name type="scientific">Candidatus Clostridium radicumherbarum</name>
    <dbReference type="NCBI Taxonomy" id="3381662"/>
    <lineage>
        <taxon>Bacteria</taxon>
        <taxon>Bacillati</taxon>
        <taxon>Bacillota</taxon>
        <taxon>Clostridia</taxon>
        <taxon>Eubacteriales</taxon>
        <taxon>Clostridiaceae</taxon>
        <taxon>Clostridium</taxon>
    </lineage>
</organism>